<dbReference type="PANTHER" id="PTHR21496">
    <property type="entry name" value="FERREDOXIN-RELATED"/>
    <property type="match status" value="1"/>
</dbReference>
<dbReference type="Gene3D" id="2.102.10.10">
    <property type="entry name" value="Rieske [2Fe-2S] iron-sulphur domain"/>
    <property type="match status" value="1"/>
</dbReference>
<dbReference type="SUPFAM" id="SSF50022">
    <property type="entry name" value="ISP domain"/>
    <property type="match status" value="1"/>
</dbReference>
<keyword evidence="2" id="KW-0479">Metal-binding</keyword>
<gene>
    <name evidence="6" type="ORF">LWF01_08195</name>
</gene>
<sequence length="100" mass="10603">MDEVPEEGAKRCVINGRPVAVVRDADGAFHAIDDICSHDEISLSEGEVDGCTIECWLHGSVFDLTTGAPLSPPAITPVAVFPVQQQGTDLLVDVDTTINN</sequence>
<keyword evidence="7" id="KW-1185">Reference proteome</keyword>
<evidence type="ECO:0000259" key="5">
    <source>
        <dbReference type="PROSITE" id="PS51296"/>
    </source>
</evidence>
<keyword evidence="1" id="KW-0001">2Fe-2S</keyword>
<protein>
    <submittedName>
        <fullName evidence="6">Non-heme iron oxygenase ferredoxin subunit</fullName>
    </submittedName>
</protein>
<reference evidence="6 7" key="1">
    <citation type="submission" date="2023-05" db="EMBL/GenBank/DDBJ databases">
        <title>Lithophilousrod everest ZFBP1038 complete genpme.</title>
        <authorList>
            <person name="Tian M."/>
        </authorList>
    </citation>
    <scope>NUCLEOTIDE SEQUENCE [LARGE SCALE GENOMIC DNA]</scope>
    <source>
        <strain evidence="6 7">ZFBP1038</strain>
    </source>
</reference>
<dbReference type="EMBL" id="CP090958">
    <property type="protein sequence ID" value="WGW14038.1"/>
    <property type="molecule type" value="Genomic_DNA"/>
</dbReference>
<evidence type="ECO:0000256" key="4">
    <source>
        <dbReference type="ARBA" id="ARBA00023014"/>
    </source>
</evidence>
<feature type="domain" description="Rieske" evidence="5">
    <location>
        <begin position="1"/>
        <end position="92"/>
    </location>
</feature>
<dbReference type="InterPro" id="IPR017941">
    <property type="entry name" value="Rieske_2Fe-2S"/>
</dbReference>
<evidence type="ECO:0000313" key="6">
    <source>
        <dbReference type="EMBL" id="WGW14038.1"/>
    </source>
</evidence>
<dbReference type="InterPro" id="IPR036922">
    <property type="entry name" value="Rieske_2Fe-2S_sf"/>
</dbReference>
<evidence type="ECO:0000313" key="7">
    <source>
        <dbReference type="Proteomes" id="UP001209083"/>
    </source>
</evidence>
<evidence type="ECO:0000256" key="1">
    <source>
        <dbReference type="ARBA" id="ARBA00022714"/>
    </source>
</evidence>
<dbReference type="PANTHER" id="PTHR21496:SF23">
    <property type="entry name" value="3-PHENYLPROPIONATE_CINNAMIC ACID DIOXYGENASE FERREDOXIN SUBUNIT"/>
    <property type="match status" value="1"/>
</dbReference>
<dbReference type="PROSITE" id="PS51296">
    <property type="entry name" value="RIESKE"/>
    <property type="match status" value="1"/>
</dbReference>
<organism evidence="6 7">
    <name type="scientific">Saxibacter everestensis</name>
    <dbReference type="NCBI Taxonomy" id="2909229"/>
    <lineage>
        <taxon>Bacteria</taxon>
        <taxon>Bacillati</taxon>
        <taxon>Actinomycetota</taxon>
        <taxon>Actinomycetes</taxon>
        <taxon>Micrococcales</taxon>
        <taxon>Brevibacteriaceae</taxon>
        <taxon>Saxibacter</taxon>
    </lineage>
</organism>
<name>A0ABY8QYF6_9MICO</name>
<keyword evidence="3" id="KW-0408">Iron</keyword>
<dbReference type="CDD" id="cd03528">
    <property type="entry name" value="Rieske_RO_ferredoxin"/>
    <property type="match status" value="1"/>
</dbReference>
<dbReference type="Pfam" id="PF00355">
    <property type="entry name" value="Rieske"/>
    <property type="match status" value="1"/>
</dbReference>
<proteinExistence type="predicted"/>
<accession>A0ABY8QYF6</accession>
<evidence type="ECO:0000256" key="3">
    <source>
        <dbReference type="ARBA" id="ARBA00023004"/>
    </source>
</evidence>
<evidence type="ECO:0000256" key="2">
    <source>
        <dbReference type="ARBA" id="ARBA00022723"/>
    </source>
</evidence>
<keyword evidence="4" id="KW-0411">Iron-sulfur</keyword>
<dbReference type="Proteomes" id="UP001209083">
    <property type="component" value="Chromosome"/>
</dbReference>